<feature type="compositionally biased region" description="Polar residues" evidence="1">
    <location>
        <begin position="259"/>
        <end position="269"/>
    </location>
</feature>
<gene>
    <name evidence="3" type="ORF">PCANC_08658</name>
    <name evidence="4" type="ORF">PCASD_02663</name>
    <name evidence="2" type="ORF">PCASD_22574</name>
</gene>
<reference evidence="5 6" key="1">
    <citation type="submission" date="2017-11" db="EMBL/GenBank/DDBJ databases">
        <title>De novo assembly and phasing of dikaryotic genomes from two isolates of Puccinia coronata f. sp. avenae, the causal agent of oat crown rust.</title>
        <authorList>
            <person name="Miller M.E."/>
            <person name="Zhang Y."/>
            <person name="Omidvar V."/>
            <person name="Sperschneider J."/>
            <person name="Schwessinger B."/>
            <person name="Raley C."/>
            <person name="Palmer J.M."/>
            <person name="Garnica D."/>
            <person name="Upadhyaya N."/>
            <person name="Rathjen J."/>
            <person name="Taylor J.M."/>
            <person name="Park R.F."/>
            <person name="Dodds P.N."/>
            <person name="Hirsch C.D."/>
            <person name="Kianian S.F."/>
            <person name="Figueroa M."/>
        </authorList>
    </citation>
    <scope>NUCLEOTIDE SEQUENCE [LARGE SCALE GENOMIC DNA]</scope>
    <source>
        <strain evidence="3">12NC29</strain>
        <strain evidence="2">12SD80</strain>
    </source>
</reference>
<evidence type="ECO:0000256" key="1">
    <source>
        <dbReference type="SAM" id="MobiDB-lite"/>
    </source>
</evidence>
<feature type="compositionally biased region" description="Polar residues" evidence="1">
    <location>
        <begin position="436"/>
        <end position="447"/>
    </location>
</feature>
<comment type="caution">
    <text evidence="3">The sequence shown here is derived from an EMBL/GenBank/DDBJ whole genome shotgun (WGS) entry which is preliminary data.</text>
</comment>
<dbReference type="Proteomes" id="UP000235392">
    <property type="component" value="Unassembled WGS sequence"/>
</dbReference>
<accession>A0A2N5T5Y5</accession>
<feature type="compositionally biased region" description="Basic and acidic residues" evidence="1">
    <location>
        <begin position="300"/>
        <end position="309"/>
    </location>
</feature>
<feature type="region of interest" description="Disordered" evidence="1">
    <location>
        <begin position="427"/>
        <end position="462"/>
    </location>
</feature>
<evidence type="ECO:0000313" key="2">
    <source>
        <dbReference type="EMBL" id="PLW10093.1"/>
    </source>
</evidence>
<sequence>MPSHAKAHKIFKITFVGLLTLVFISRVSSMILRNPSSLGPPLEIKFSQEEDPLKRLTLTLNQHAREERTRIHNMICHPLPPNDSHKGILSATHLSEEEQKKINDWIADVDEKSIGPTFLLHFSHVFQSYGDIAHPFTAVYTFNVRETLFKEGICLEEAFGRITWHINQWSKEARQILHPSNIPFKSVKDVNLYFLMQSLSDLIWFGLQRSSEEGNQLPLHDISQTLIKLWWNDIDPISKYGPMDMSLRTTRNDPPVASSGESIPPTSADQHAFQDITYNKPRETPSGKKVSATIPIDLVESSRETRVGDEGQSSRGTRETSIERLLENDWEEELEFASRFLQPSHWDTGPWSAEEHLLSANNYNHLHNHNCHDINHFPQEGVSHNGGLTIHHDHHILSSNASPNPTSYILPVPQSYNPLGSPLYSSTYHNDPHILPSSSQEHTTSWEQPLPNPEEHQHSEPDFIEQVEKFLYGN</sequence>
<dbReference type="Proteomes" id="UP000235388">
    <property type="component" value="Unassembled WGS sequence"/>
</dbReference>
<dbReference type="EMBL" id="PGCI01000017">
    <property type="protein sequence ID" value="PLW49355.1"/>
    <property type="molecule type" value="Genomic_DNA"/>
</dbReference>
<evidence type="ECO:0000313" key="6">
    <source>
        <dbReference type="Proteomes" id="UP000235392"/>
    </source>
</evidence>
<name>A0A2N5T5Y5_9BASI</name>
<proteinExistence type="predicted"/>
<organism evidence="3 5">
    <name type="scientific">Puccinia coronata f. sp. avenae</name>
    <dbReference type="NCBI Taxonomy" id="200324"/>
    <lineage>
        <taxon>Eukaryota</taxon>
        <taxon>Fungi</taxon>
        <taxon>Dikarya</taxon>
        <taxon>Basidiomycota</taxon>
        <taxon>Pucciniomycotina</taxon>
        <taxon>Pucciniomycetes</taxon>
        <taxon>Pucciniales</taxon>
        <taxon>Pucciniaceae</taxon>
        <taxon>Puccinia</taxon>
    </lineage>
</organism>
<feature type="region of interest" description="Disordered" evidence="1">
    <location>
        <begin position="243"/>
        <end position="320"/>
    </location>
</feature>
<dbReference type="EMBL" id="PGCI01000978">
    <property type="protein sequence ID" value="PLW10093.1"/>
    <property type="molecule type" value="Genomic_DNA"/>
</dbReference>
<dbReference type="AlphaFoldDB" id="A0A2N5T5Y5"/>
<keyword evidence="5" id="KW-1185">Reference proteome</keyword>
<protein>
    <submittedName>
        <fullName evidence="3">Uncharacterized protein</fullName>
    </submittedName>
</protein>
<dbReference type="OrthoDB" id="2507129at2759"/>
<dbReference type="EMBL" id="PGCJ01000790">
    <property type="protein sequence ID" value="PLW20893.1"/>
    <property type="molecule type" value="Genomic_DNA"/>
</dbReference>
<evidence type="ECO:0000313" key="3">
    <source>
        <dbReference type="EMBL" id="PLW20893.1"/>
    </source>
</evidence>
<evidence type="ECO:0000313" key="5">
    <source>
        <dbReference type="Proteomes" id="UP000235388"/>
    </source>
</evidence>
<evidence type="ECO:0000313" key="4">
    <source>
        <dbReference type="EMBL" id="PLW49355.1"/>
    </source>
</evidence>